<protein>
    <submittedName>
        <fullName evidence="1">Uncharacterized protein</fullName>
    </submittedName>
</protein>
<evidence type="ECO:0000313" key="1">
    <source>
        <dbReference type="EMBL" id="JAH72858.1"/>
    </source>
</evidence>
<sequence length="33" mass="3872">MFCPLSTTTFRQPRSIEKCTLNIIIKYLQRTAP</sequence>
<proteinExistence type="predicted"/>
<dbReference type="EMBL" id="GBXM01035719">
    <property type="protein sequence ID" value="JAH72858.1"/>
    <property type="molecule type" value="Transcribed_RNA"/>
</dbReference>
<accession>A0A0E9V6K5</accession>
<dbReference type="AlphaFoldDB" id="A0A0E9V6K5"/>
<reference evidence="1" key="1">
    <citation type="submission" date="2014-11" db="EMBL/GenBank/DDBJ databases">
        <authorList>
            <person name="Amaro Gonzalez C."/>
        </authorList>
    </citation>
    <scope>NUCLEOTIDE SEQUENCE</scope>
</reference>
<name>A0A0E9V6K5_ANGAN</name>
<organism evidence="1">
    <name type="scientific">Anguilla anguilla</name>
    <name type="common">European freshwater eel</name>
    <name type="synonym">Muraena anguilla</name>
    <dbReference type="NCBI Taxonomy" id="7936"/>
    <lineage>
        <taxon>Eukaryota</taxon>
        <taxon>Metazoa</taxon>
        <taxon>Chordata</taxon>
        <taxon>Craniata</taxon>
        <taxon>Vertebrata</taxon>
        <taxon>Euteleostomi</taxon>
        <taxon>Actinopterygii</taxon>
        <taxon>Neopterygii</taxon>
        <taxon>Teleostei</taxon>
        <taxon>Anguilliformes</taxon>
        <taxon>Anguillidae</taxon>
        <taxon>Anguilla</taxon>
    </lineage>
</organism>
<reference evidence="1" key="2">
    <citation type="journal article" date="2015" name="Fish Shellfish Immunol.">
        <title>Early steps in the European eel (Anguilla anguilla)-Vibrio vulnificus interaction in the gills: Role of the RtxA13 toxin.</title>
        <authorList>
            <person name="Callol A."/>
            <person name="Pajuelo D."/>
            <person name="Ebbesson L."/>
            <person name="Teles M."/>
            <person name="MacKenzie S."/>
            <person name="Amaro C."/>
        </authorList>
    </citation>
    <scope>NUCLEOTIDE SEQUENCE</scope>
</reference>